<protein>
    <submittedName>
        <fullName evidence="1">Uncharacterized protein</fullName>
    </submittedName>
</protein>
<organism evidence="1 2">
    <name type="scientific">Macroventuria anomochaeta</name>
    <dbReference type="NCBI Taxonomy" id="301207"/>
    <lineage>
        <taxon>Eukaryota</taxon>
        <taxon>Fungi</taxon>
        <taxon>Dikarya</taxon>
        <taxon>Ascomycota</taxon>
        <taxon>Pezizomycotina</taxon>
        <taxon>Dothideomycetes</taxon>
        <taxon>Pleosporomycetidae</taxon>
        <taxon>Pleosporales</taxon>
        <taxon>Pleosporineae</taxon>
        <taxon>Didymellaceae</taxon>
        <taxon>Macroventuria</taxon>
    </lineage>
</organism>
<evidence type="ECO:0000313" key="1">
    <source>
        <dbReference type="EMBL" id="KAF2633868.1"/>
    </source>
</evidence>
<accession>A0ACB6SIM2</accession>
<sequence>MQRWWDKAFQQQWSLLEGSGYSNVAVLLLKWADELDELKTRDEVEELEALFRERFHFHTEIVELDLASKPQLQMNRCLSTFIEKHDGPHRLHIVYYSGHSRFDEFYDRLDLAASINPDLGKLPYKDAVVNWRKAEDLLRSDEIDADVLAILDTPYSNSSTEREGSRENSRRFEVLGACPIDQTTAAPGKNSFTRALIDELRDLLREYGDKPFNSFHLNQRICMNALRRDTPSQLWHLLRSEQNILISPMVTKEKAKRKSHLIRAPRGRLTLTFDLRDEEMNHEQIQVMARGLAKVLEYKKMIGLRKINWHGIQPTAMVQFEKIALAMLAIVHWRKIIQRRRHEAALKVLSK</sequence>
<keyword evidence="2" id="KW-1185">Reference proteome</keyword>
<proteinExistence type="predicted"/>
<reference evidence="1" key="1">
    <citation type="journal article" date="2020" name="Stud. Mycol.">
        <title>101 Dothideomycetes genomes: a test case for predicting lifestyles and emergence of pathogens.</title>
        <authorList>
            <person name="Haridas S."/>
            <person name="Albert R."/>
            <person name="Binder M."/>
            <person name="Bloem J."/>
            <person name="Labutti K."/>
            <person name="Salamov A."/>
            <person name="Andreopoulos B."/>
            <person name="Baker S."/>
            <person name="Barry K."/>
            <person name="Bills G."/>
            <person name="Bluhm B."/>
            <person name="Cannon C."/>
            <person name="Castanera R."/>
            <person name="Culley D."/>
            <person name="Daum C."/>
            <person name="Ezra D."/>
            <person name="Gonzalez J."/>
            <person name="Henrissat B."/>
            <person name="Kuo A."/>
            <person name="Liang C."/>
            <person name="Lipzen A."/>
            <person name="Lutzoni F."/>
            <person name="Magnuson J."/>
            <person name="Mondo S."/>
            <person name="Nolan M."/>
            <person name="Ohm R."/>
            <person name="Pangilinan J."/>
            <person name="Park H.-J."/>
            <person name="Ramirez L."/>
            <person name="Alfaro M."/>
            <person name="Sun H."/>
            <person name="Tritt A."/>
            <person name="Yoshinaga Y."/>
            <person name="Zwiers L.-H."/>
            <person name="Turgeon B."/>
            <person name="Goodwin S."/>
            <person name="Spatafora J."/>
            <person name="Crous P."/>
            <person name="Grigoriev I."/>
        </authorList>
    </citation>
    <scope>NUCLEOTIDE SEQUENCE</scope>
    <source>
        <strain evidence="1">CBS 525.71</strain>
    </source>
</reference>
<gene>
    <name evidence="1" type="ORF">BU25DRAFT_328197</name>
</gene>
<dbReference type="EMBL" id="MU006701">
    <property type="protein sequence ID" value="KAF2633868.1"/>
    <property type="molecule type" value="Genomic_DNA"/>
</dbReference>
<name>A0ACB6SIM2_9PLEO</name>
<comment type="caution">
    <text evidence="1">The sequence shown here is derived from an EMBL/GenBank/DDBJ whole genome shotgun (WGS) entry which is preliminary data.</text>
</comment>
<evidence type="ECO:0000313" key="2">
    <source>
        <dbReference type="Proteomes" id="UP000799754"/>
    </source>
</evidence>
<dbReference type="Proteomes" id="UP000799754">
    <property type="component" value="Unassembled WGS sequence"/>
</dbReference>